<dbReference type="AlphaFoldDB" id="A0A371FA93"/>
<name>A0A371FA93_MUCPR</name>
<keyword evidence="2" id="KW-1185">Reference proteome</keyword>
<comment type="caution">
    <text evidence="1">The sequence shown here is derived from an EMBL/GenBank/DDBJ whole genome shotgun (WGS) entry which is preliminary data.</text>
</comment>
<organism evidence="1 2">
    <name type="scientific">Mucuna pruriens</name>
    <name type="common">Velvet bean</name>
    <name type="synonym">Dolichos pruriens</name>
    <dbReference type="NCBI Taxonomy" id="157652"/>
    <lineage>
        <taxon>Eukaryota</taxon>
        <taxon>Viridiplantae</taxon>
        <taxon>Streptophyta</taxon>
        <taxon>Embryophyta</taxon>
        <taxon>Tracheophyta</taxon>
        <taxon>Spermatophyta</taxon>
        <taxon>Magnoliopsida</taxon>
        <taxon>eudicotyledons</taxon>
        <taxon>Gunneridae</taxon>
        <taxon>Pentapetalae</taxon>
        <taxon>rosids</taxon>
        <taxon>fabids</taxon>
        <taxon>Fabales</taxon>
        <taxon>Fabaceae</taxon>
        <taxon>Papilionoideae</taxon>
        <taxon>50 kb inversion clade</taxon>
        <taxon>NPAAA clade</taxon>
        <taxon>indigoferoid/millettioid clade</taxon>
        <taxon>Phaseoleae</taxon>
        <taxon>Mucuna</taxon>
    </lineage>
</organism>
<proteinExistence type="predicted"/>
<sequence length="111" mass="12413">MSGSATTSGSDLLPILDPEIEITLRRLRKVRNTVVSASSSSNSSSNFDNSIYVTNDFDFSKYNSSNINPDSNFVVSKSQEPKQMENNNQTLKELATPDVVYQPWCIQYPQL</sequence>
<protein>
    <submittedName>
        <fullName evidence="1">Uncharacterized protein</fullName>
    </submittedName>
</protein>
<evidence type="ECO:0000313" key="1">
    <source>
        <dbReference type="EMBL" id="RDX75210.1"/>
    </source>
</evidence>
<feature type="non-terminal residue" evidence="1">
    <location>
        <position position="1"/>
    </location>
</feature>
<dbReference type="EMBL" id="QJKJ01009899">
    <property type="protein sequence ID" value="RDX75210.1"/>
    <property type="molecule type" value="Genomic_DNA"/>
</dbReference>
<accession>A0A371FA93</accession>
<gene>
    <name evidence="1" type="ORF">CR513_44940</name>
</gene>
<dbReference type="Proteomes" id="UP000257109">
    <property type="component" value="Unassembled WGS sequence"/>
</dbReference>
<reference evidence="1" key="1">
    <citation type="submission" date="2018-05" db="EMBL/GenBank/DDBJ databases">
        <title>Draft genome of Mucuna pruriens seed.</title>
        <authorList>
            <person name="Nnadi N.E."/>
            <person name="Vos R."/>
            <person name="Hasami M.H."/>
            <person name="Devisetty U.K."/>
            <person name="Aguiy J.C."/>
        </authorList>
    </citation>
    <scope>NUCLEOTIDE SEQUENCE [LARGE SCALE GENOMIC DNA]</scope>
    <source>
        <strain evidence="1">JCA_2017</strain>
    </source>
</reference>
<evidence type="ECO:0000313" key="2">
    <source>
        <dbReference type="Proteomes" id="UP000257109"/>
    </source>
</evidence>